<comment type="caution">
    <text evidence="1">The sequence shown here is derived from an EMBL/GenBank/DDBJ whole genome shotgun (WGS) entry which is preliminary data.</text>
</comment>
<dbReference type="EMBL" id="PGFD01000001">
    <property type="protein sequence ID" value="PJJ67340.1"/>
    <property type="molecule type" value="Genomic_DNA"/>
</dbReference>
<sequence length="273" mass="31727">MIELNDDYEDLEDFFEMYGISTASPGFYDDLNFTRLEQMIPNFLEYYAAFVLKKSFSPDYLQESEEKIFKISKILHKELIRDGRQGACIDLSLVLSRILDLENVWNYITKGSVTIEFPPDSNISKKYFWSVYYGQFKAGHVWVVAPPFKIVDLTIHQQPYKMNEEKYIPDIILQKEASISDMQLSDIISPEVMQQLNIKAGRDHLKILNSINPRLIPFYDFFEVDNFISGETKFKYTPFGITASDQPLKNITSLKLNGIYGLEIYNDLIKGKL</sequence>
<evidence type="ECO:0000313" key="2">
    <source>
        <dbReference type="Proteomes" id="UP000228740"/>
    </source>
</evidence>
<name>A0A2M9C920_9FLAO</name>
<reference evidence="1 2" key="1">
    <citation type="submission" date="2017-11" db="EMBL/GenBank/DDBJ databases">
        <title>Genomic Encyclopedia of Archaeal and Bacterial Type Strains, Phase II (KMG-II): From Individual Species to Whole Genera.</title>
        <authorList>
            <person name="Goeker M."/>
        </authorList>
    </citation>
    <scope>NUCLEOTIDE SEQUENCE [LARGE SCALE GENOMIC DNA]</scope>
    <source>
        <strain evidence="1 2">DSM 27617</strain>
    </source>
</reference>
<protein>
    <submittedName>
        <fullName evidence="1">Uncharacterized protein</fullName>
    </submittedName>
</protein>
<organism evidence="1 2">
    <name type="scientific">Chryseobacterium geocarposphaerae</name>
    <dbReference type="NCBI Taxonomy" id="1416776"/>
    <lineage>
        <taxon>Bacteria</taxon>
        <taxon>Pseudomonadati</taxon>
        <taxon>Bacteroidota</taxon>
        <taxon>Flavobacteriia</taxon>
        <taxon>Flavobacteriales</taxon>
        <taxon>Weeksellaceae</taxon>
        <taxon>Chryseobacterium group</taxon>
        <taxon>Chryseobacterium</taxon>
    </lineage>
</organism>
<evidence type="ECO:0000313" key="1">
    <source>
        <dbReference type="EMBL" id="PJJ67340.1"/>
    </source>
</evidence>
<dbReference type="AlphaFoldDB" id="A0A2M9C920"/>
<keyword evidence="2" id="KW-1185">Reference proteome</keyword>
<proteinExistence type="predicted"/>
<dbReference type="RefSeq" id="WP_100376056.1">
    <property type="nucleotide sequence ID" value="NZ_PGFD01000001.1"/>
</dbReference>
<accession>A0A2M9C920</accession>
<dbReference type="Proteomes" id="UP000228740">
    <property type="component" value="Unassembled WGS sequence"/>
</dbReference>
<gene>
    <name evidence="1" type="ORF">CLV73_1347</name>
</gene>
<dbReference type="OrthoDB" id="1493229at2"/>